<dbReference type="InterPro" id="IPR000008">
    <property type="entry name" value="C2_dom"/>
</dbReference>
<evidence type="ECO:0000256" key="4">
    <source>
        <dbReference type="ARBA" id="ARBA00022741"/>
    </source>
</evidence>
<dbReference type="RefSeq" id="XP_004261778.1">
    <property type="nucleotide sequence ID" value="XM_004261730.1"/>
</dbReference>
<feature type="binding site" evidence="10">
    <location>
        <position position="203"/>
    </location>
    <ligand>
        <name>ATP</name>
        <dbReference type="ChEBI" id="CHEBI:30616"/>
    </ligand>
</feature>
<dbReference type="Gene3D" id="2.60.40.150">
    <property type="entry name" value="C2 domain"/>
    <property type="match status" value="1"/>
</dbReference>
<keyword evidence="6 10" id="KW-0067">ATP-binding</keyword>
<dbReference type="PROSITE" id="PS50011">
    <property type="entry name" value="PROTEIN_KINASE_DOM"/>
    <property type="match status" value="1"/>
</dbReference>
<evidence type="ECO:0000259" key="14">
    <source>
        <dbReference type="PROSITE" id="PS50004"/>
    </source>
</evidence>
<dbReference type="FunFam" id="1.10.510.10:FF:000571">
    <property type="entry name" value="Maternal embryonic leucine zipper kinase"/>
    <property type="match status" value="1"/>
</dbReference>
<evidence type="ECO:0000256" key="1">
    <source>
        <dbReference type="ARBA" id="ARBA00012513"/>
    </source>
</evidence>
<dbReference type="OrthoDB" id="40902at2759"/>
<dbReference type="PROSITE" id="PS00108">
    <property type="entry name" value="PROTEIN_KINASE_ST"/>
    <property type="match status" value="1"/>
</dbReference>
<evidence type="ECO:0000313" key="16">
    <source>
        <dbReference type="EMBL" id="ELP95007.1"/>
    </source>
</evidence>
<keyword evidence="3 16" id="KW-0808">Transferase</keyword>
<evidence type="ECO:0000256" key="5">
    <source>
        <dbReference type="ARBA" id="ARBA00022777"/>
    </source>
</evidence>
<feature type="domain" description="C2" evidence="14">
    <location>
        <begin position="1"/>
        <end position="107"/>
    </location>
</feature>
<dbReference type="GO" id="GO:0004674">
    <property type="term" value="F:protein serine/threonine kinase activity"/>
    <property type="evidence" value="ECO:0007669"/>
    <property type="project" value="UniProtKB-KW"/>
</dbReference>
<dbReference type="EC" id="2.7.11.1" evidence="1"/>
<evidence type="ECO:0000256" key="2">
    <source>
        <dbReference type="ARBA" id="ARBA00022527"/>
    </source>
</evidence>
<dbReference type="PANTHER" id="PTHR24350">
    <property type="entry name" value="SERINE/THREONINE-PROTEIN KINASE IAL-RELATED"/>
    <property type="match status" value="1"/>
</dbReference>
<dbReference type="InterPro" id="IPR008271">
    <property type="entry name" value="Ser/Thr_kinase_AS"/>
</dbReference>
<evidence type="ECO:0000256" key="11">
    <source>
        <dbReference type="PIRSR" id="PIRSR630616-3"/>
    </source>
</evidence>
<evidence type="ECO:0000256" key="8">
    <source>
        <dbReference type="ARBA" id="ARBA00048679"/>
    </source>
</evidence>
<keyword evidence="4 10" id="KW-0547">Nucleotide-binding</keyword>
<feature type="active site" description="Proton acceptor" evidence="9">
    <location>
        <position position="295"/>
    </location>
</feature>
<feature type="binding site" evidence="10">
    <location>
        <position position="315"/>
    </location>
    <ligand>
        <name>ATP</name>
        <dbReference type="ChEBI" id="CHEBI:30616"/>
    </ligand>
</feature>
<evidence type="ECO:0000256" key="12">
    <source>
        <dbReference type="PROSITE-ProRule" id="PRU10141"/>
    </source>
</evidence>
<organism evidence="16 17">
    <name type="scientific">Entamoeba invadens IP1</name>
    <dbReference type="NCBI Taxonomy" id="370355"/>
    <lineage>
        <taxon>Eukaryota</taxon>
        <taxon>Amoebozoa</taxon>
        <taxon>Evosea</taxon>
        <taxon>Archamoebae</taxon>
        <taxon>Mastigamoebida</taxon>
        <taxon>Entamoebidae</taxon>
        <taxon>Entamoeba</taxon>
    </lineage>
</organism>
<dbReference type="CDD" id="cd05117">
    <property type="entry name" value="STKc_CAMK"/>
    <property type="match status" value="1"/>
</dbReference>
<dbReference type="SMART" id="SM00239">
    <property type="entry name" value="C2"/>
    <property type="match status" value="1"/>
</dbReference>
<evidence type="ECO:0000256" key="9">
    <source>
        <dbReference type="PIRSR" id="PIRSR630616-1"/>
    </source>
</evidence>
<dbReference type="KEGG" id="eiv:EIN_252110"/>
<protein>
    <recommendedName>
        <fullName evidence="1">non-specific serine/threonine protein kinase</fullName>
        <ecNumber evidence="1">2.7.11.1</ecNumber>
    </recommendedName>
</protein>
<feature type="binding site" evidence="10">
    <location>
        <begin position="299"/>
        <end position="300"/>
    </location>
    <ligand>
        <name>ATP</name>
        <dbReference type="ChEBI" id="CHEBI:30616"/>
    </ligand>
</feature>
<dbReference type="SMART" id="SM00220">
    <property type="entry name" value="S_TKc"/>
    <property type="match status" value="1"/>
</dbReference>
<dbReference type="AlphaFoldDB" id="A0A0A1UHB0"/>
<evidence type="ECO:0000256" key="3">
    <source>
        <dbReference type="ARBA" id="ARBA00022679"/>
    </source>
</evidence>
<name>A0A0A1UHB0_ENTIV</name>
<keyword evidence="5 16" id="KW-0418">Kinase</keyword>
<dbReference type="GO" id="GO:0106310">
    <property type="term" value="F:protein serine kinase activity"/>
    <property type="evidence" value="ECO:0007669"/>
    <property type="project" value="RHEA"/>
</dbReference>
<comment type="similarity">
    <text evidence="13">Belongs to the protein kinase superfamily.</text>
</comment>
<gene>
    <name evidence="16" type="ORF">EIN_252110</name>
</gene>
<dbReference type="SUPFAM" id="SSF49562">
    <property type="entry name" value="C2 domain (Calcium/lipid-binding domain, CaLB)"/>
    <property type="match status" value="1"/>
</dbReference>
<dbReference type="CDD" id="cd00030">
    <property type="entry name" value="C2"/>
    <property type="match status" value="1"/>
</dbReference>
<reference evidence="16 17" key="1">
    <citation type="submission" date="2012-10" db="EMBL/GenBank/DDBJ databases">
        <authorList>
            <person name="Zafar N."/>
            <person name="Inman J."/>
            <person name="Hall N."/>
            <person name="Lorenzi H."/>
            <person name="Caler E."/>
        </authorList>
    </citation>
    <scope>NUCLEOTIDE SEQUENCE [LARGE SCALE GENOMIC DNA]</scope>
    <source>
        <strain evidence="16 17">IP1</strain>
    </source>
</reference>
<dbReference type="InterPro" id="IPR017441">
    <property type="entry name" value="Protein_kinase_ATP_BS"/>
</dbReference>
<feature type="domain" description="Protein kinase" evidence="15">
    <location>
        <begin position="174"/>
        <end position="428"/>
    </location>
</feature>
<evidence type="ECO:0000259" key="15">
    <source>
        <dbReference type="PROSITE" id="PS50011"/>
    </source>
</evidence>
<dbReference type="SUPFAM" id="SSF56112">
    <property type="entry name" value="Protein kinase-like (PK-like)"/>
    <property type="match status" value="1"/>
</dbReference>
<dbReference type="GeneID" id="14893863"/>
<dbReference type="VEuPathDB" id="AmoebaDB:EIN_252110"/>
<dbReference type="GO" id="GO:0005524">
    <property type="term" value="F:ATP binding"/>
    <property type="evidence" value="ECO:0007669"/>
    <property type="project" value="UniProtKB-UniRule"/>
</dbReference>
<feature type="cross-link" description="Glycyl lysine isopeptide (Lys-Gly) (interchain with G-Cter in SUMO2)" evidence="11">
    <location>
        <position position="297"/>
    </location>
</feature>
<feature type="binding site" evidence="12">
    <location>
        <position position="207"/>
    </location>
    <ligand>
        <name>ATP</name>
        <dbReference type="ChEBI" id="CHEBI:30616"/>
    </ligand>
</feature>
<evidence type="ECO:0000256" key="7">
    <source>
        <dbReference type="ARBA" id="ARBA00047899"/>
    </source>
</evidence>
<keyword evidence="17" id="KW-1185">Reference proteome</keyword>
<evidence type="ECO:0000256" key="13">
    <source>
        <dbReference type="RuleBase" id="RU000304"/>
    </source>
</evidence>
<accession>A0A0A1UHB0</accession>
<dbReference type="EMBL" id="KB206169">
    <property type="protein sequence ID" value="ELP95007.1"/>
    <property type="molecule type" value="Genomic_DNA"/>
</dbReference>
<evidence type="ECO:0000256" key="6">
    <source>
        <dbReference type="ARBA" id="ARBA00022840"/>
    </source>
</evidence>
<dbReference type="PROSITE" id="PS00107">
    <property type="entry name" value="PROTEIN_KINASE_ATP"/>
    <property type="match status" value="1"/>
</dbReference>
<comment type="catalytic activity">
    <reaction evidence="8">
        <text>L-seryl-[protein] + ATP = O-phospho-L-seryl-[protein] + ADP + H(+)</text>
        <dbReference type="Rhea" id="RHEA:17989"/>
        <dbReference type="Rhea" id="RHEA-COMP:9863"/>
        <dbReference type="Rhea" id="RHEA-COMP:11604"/>
        <dbReference type="ChEBI" id="CHEBI:15378"/>
        <dbReference type="ChEBI" id="CHEBI:29999"/>
        <dbReference type="ChEBI" id="CHEBI:30616"/>
        <dbReference type="ChEBI" id="CHEBI:83421"/>
        <dbReference type="ChEBI" id="CHEBI:456216"/>
        <dbReference type="EC" id="2.7.11.1"/>
    </reaction>
</comment>
<proteinExistence type="inferred from homology"/>
<dbReference type="InterPro" id="IPR030616">
    <property type="entry name" value="Aur-like"/>
</dbReference>
<dbReference type="OMA" id="FRDPNIM"/>
<dbReference type="Pfam" id="PF00069">
    <property type="entry name" value="Pkinase"/>
    <property type="match status" value="1"/>
</dbReference>
<comment type="catalytic activity">
    <reaction evidence="7">
        <text>L-threonyl-[protein] + ATP = O-phospho-L-threonyl-[protein] + ADP + H(+)</text>
        <dbReference type="Rhea" id="RHEA:46608"/>
        <dbReference type="Rhea" id="RHEA-COMP:11060"/>
        <dbReference type="Rhea" id="RHEA-COMP:11605"/>
        <dbReference type="ChEBI" id="CHEBI:15378"/>
        <dbReference type="ChEBI" id="CHEBI:30013"/>
        <dbReference type="ChEBI" id="CHEBI:30616"/>
        <dbReference type="ChEBI" id="CHEBI:61977"/>
        <dbReference type="ChEBI" id="CHEBI:456216"/>
        <dbReference type="EC" id="2.7.11.1"/>
    </reaction>
</comment>
<evidence type="ECO:0000313" key="17">
    <source>
        <dbReference type="Proteomes" id="UP000014680"/>
    </source>
</evidence>
<dbReference type="InterPro" id="IPR000719">
    <property type="entry name" value="Prot_kinase_dom"/>
</dbReference>
<evidence type="ECO:0000256" key="10">
    <source>
        <dbReference type="PIRSR" id="PIRSR630616-2"/>
    </source>
</evidence>
<dbReference type="Pfam" id="PF00168">
    <property type="entry name" value="C2"/>
    <property type="match status" value="1"/>
</dbReference>
<dbReference type="InterPro" id="IPR035892">
    <property type="entry name" value="C2_domain_sf"/>
</dbReference>
<keyword evidence="2 13" id="KW-0723">Serine/threonine-protein kinase</keyword>
<dbReference type="PROSITE" id="PS50004">
    <property type="entry name" value="C2"/>
    <property type="match status" value="1"/>
</dbReference>
<dbReference type="Proteomes" id="UP000014680">
    <property type="component" value="Unassembled WGS sequence"/>
</dbReference>
<dbReference type="InterPro" id="IPR011009">
    <property type="entry name" value="Kinase-like_dom_sf"/>
</dbReference>
<sequence>MQGTTAVVVRVLEGRNMPKNKTKPFDLYVRFKNTANTQSFQTSTQEKTTSPKWTDQFDLSLPTNLINKKTLLLFHVWANGFFKESIGTLKVEMTDEKYKDKWYPIELDKKFPKSTQKPDLRVTVEIVSPQQAQTESESQDEEVEVKEKVPEVKENDVLVQPEYNSFDDFKQKYLITNNELGEGAFSVVFPGQVIATKERVAIKRIIKEGLPEDQLEAVHREISLMRRLRHKNIVRLLDVYENNEMLYLVLEYIEGGELYERLAQSALKERQAACLVAQLVSALVYLHKNNIAHRDLKPENILCVYKDGLYVKIADFGLSKDFSSAMLQTCCGTASYVAPEVINGEPYTCQCDIWSLGVIAYLAISGNLPFYDDDEDVIFDKILEGTYEFTGETWDNVSAKAKDFIEKCLTQNPLDRPTSFELVKHPWLSTAQVRLDVDEEMDENKNRFTFDNACGYIVKCGNTLG</sequence>
<dbReference type="Gene3D" id="1.10.510.10">
    <property type="entry name" value="Transferase(Phosphotransferase) domain 1"/>
    <property type="match status" value="1"/>
</dbReference>